<evidence type="ECO:0000313" key="2">
    <source>
        <dbReference type="Proteomes" id="UP000193642"/>
    </source>
</evidence>
<accession>A0A1Y2CTR6</accession>
<dbReference type="EMBL" id="MCGO01000007">
    <property type="protein sequence ID" value="ORY50286.1"/>
    <property type="molecule type" value="Genomic_DNA"/>
</dbReference>
<protein>
    <submittedName>
        <fullName evidence="1">Uncharacterized protein</fullName>
    </submittedName>
</protein>
<proteinExistence type="predicted"/>
<comment type="caution">
    <text evidence="1">The sequence shown here is derived from an EMBL/GenBank/DDBJ whole genome shotgun (WGS) entry which is preliminary data.</text>
</comment>
<reference evidence="1 2" key="1">
    <citation type="submission" date="2016-07" db="EMBL/GenBank/DDBJ databases">
        <title>Pervasive Adenine N6-methylation of Active Genes in Fungi.</title>
        <authorList>
            <consortium name="DOE Joint Genome Institute"/>
            <person name="Mondo S.J."/>
            <person name="Dannebaum R.O."/>
            <person name="Kuo R.C."/>
            <person name="Labutti K."/>
            <person name="Haridas S."/>
            <person name="Kuo A."/>
            <person name="Salamov A."/>
            <person name="Ahrendt S.R."/>
            <person name="Lipzen A."/>
            <person name="Sullivan W."/>
            <person name="Andreopoulos W.B."/>
            <person name="Clum A."/>
            <person name="Lindquist E."/>
            <person name="Daum C."/>
            <person name="Ramamoorthy G.K."/>
            <person name="Gryganskyi A."/>
            <person name="Culley D."/>
            <person name="Magnuson J.K."/>
            <person name="James T.Y."/>
            <person name="O'Malley M.A."/>
            <person name="Stajich J.E."/>
            <person name="Spatafora J.W."/>
            <person name="Visel A."/>
            <person name="Grigoriev I.V."/>
        </authorList>
    </citation>
    <scope>NUCLEOTIDE SEQUENCE [LARGE SCALE GENOMIC DNA]</scope>
    <source>
        <strain evidence="1 2">JEL800</strain>
    </source>
</reference>
<keyword evidence="2" id="KW-1185">Reference proteome</keyword>
<evidence type="ECO:0000313" key="1">
    <source>
        <dbReference type="EMBL" id="ORY50286.1"/>
    </source>
</evidence>
<name>A0A1Y2CTR6_9FUNG</name>
<sequence>MVTPSLTFVAENCRNQIEVSWSLGVGNVGFVNSPFTGYTFPDPSATNFNLTLQGIVSMVGNVCFVNSSFTGYAFPDHSATACNSDLSTRL</sequence>
<organism evidence="1 2">
    <name type="scientific">Rhizoclosmatium globosum</name>
    <dbReference type="NCBI Taxonomy" id="329046"/>
    <lineage>
        <taxon>Eukaryota</taxon>
        <taxon>Fungi</taxon>
        <taxon>Fungi incertae sedis</taxon>
        <taxon>Chytridiomycota</taxon>
        <taxon>Chytridiomycota incertae sedis</taxon>
        <taxon>Chytridiomycetes</taxon>
        <taxon>Chytridiales</taxon>
        <taxon>Chytriomycetaceae</taxon>
        <taxon>Rhizoclosmatium</taxon>
    </lineage>
</organism>
<dbReference type="Proteomes" id="UP000193642">
    <property type="component" value="Unassembled WGS sequence"/>
</dbReference>
<gene>
    <name evidence="1" type="ORF">BCR33DRAFT_713116</name>
</gene>
<dbReference type="AlphaFoldDB" id="A0A1Y2CTR6"/>